<dbReference type="PANTHER" id="PTHR11640">
    <property type="entry name" value="NEPHRIN"/>
    <property type="match status" value="1"/>
</dbReference>
<name>A0A8J2QUJ2_9NEOP</name>
<feature type="region of interest" description="Disordered" evidence="7">
    <location>
        <begin position="382"/>
        <end position="404"/>
    </location>
</feature>
<feature type="region of interest" description="Disordered" evidence="7">
    <location>
        <begin position="651"/>
        <end position="673"/>
    </location>
</feature>
<dbReference type="CDD" id="cd00096">
    <property type="entry name" value="Ig"/>
    <property type="match status" value="1"/>
</dbReference>
<dbReference type="InterPro" id="IPR036179">
    <property type="entry name" value="Ig-like_dom_sf"/>
</dbReference>
<dbReference type="InterPro" id="IPR003599">
    <property type="entry name" value="Ig_sub"/>
</dbReference>
<evidence type="ECO:0000259" key="8">
    <source>
        <dbReference type="PROSITE" id="PS50835"/>
    </source>
</evidence>
<sequence length="940" mass="104000">MPRPLAGSDNTIQGPCRLWGRLLPKYLPERLSQIVINSITCSVPGDDLRRFLFPSRSLSPRLPPTRTMTSPALLTIATCIDCKSFISSDTYELCSKLAVTIHCNCLFVLGFFPCVISERSSSERAPAPLDAVDILRDAPLYPPLRDNYEDNTQNNENNNELSKQEPDTNLPFFDTENSIDVSDYDTETNIEDGNVLVTPGASNDYDNNKLDNIFETDFVKDKNTILSSDNIIENEISLEEENENNSNNFQPEQLKESESGFIVAPASDVDELNKILMAEEARVEAENKRFILQELNSNYTNPPVTSSDTLEDTEENDRKKRSSGQEWDKPAKSRRVKTGDTILNIRGAVRDAIGDAGAAPGLRASSRVDAFVIRPSPVMRDEPREQMREMRREKVTPPQPQKQEKELLVEPHARARIICDLVNVTNLRWYKDSELINLPSSPAGGDAWRDGDAVEIPRASRGHAARWRCAARDRSGRTVTGEPTRLLIYEPVRSVYLAVDGRRLDAGNTWVPVRDKTVLEVRCVAEGGVPPPELSWRLLALEPALDHRPYLRIHPTNFSIDGVYWSRVVVTAARELHNATLQCTSRQRRASSTDNPGERPPDHLTAKLEIHVTYPPSFVISRWPGFGVALVAGGAAALRCDVDANPPARATWMKDTERPSSSPPTPLESGAAGSPLSAATLRWSVLSESHAGWYRCRAKWMDTDYSSIGYYLNVMAAAEEVPQTGTEPGADEEVEHQKVEVQVGGSVQLHCPRGTVGCWWRRIVGNGTDAWTPAGSHHAHGVLDDTGVKDALYEEAGEYRCIGARAPDMKVLRELKRVTLKVTGSATATAVSAEATSNGYRLECGACGRNLRVLWLRGGVTTPAILTPGLAQHCWRAVILVPDPDETWCVAVTSVGGAVAVFPRRSVQTPARHAVRALHSNVARIQTSFFLMWALVFLHK</sequence>
<feature type="region of interest" description="Disordered" evidence="7">
    <location>
        <begin position="143"/>
        <end position="175"/>
    </location>
</feature>
<dbReference type="Pfam" id="PF13927">
    <property type="entry name" value="Ig_3"/>
    <property type="match status" value="1"/>
</dbReference>
<dbReference type="GO" id="GO:0005886">
    <property type="term" value="C:plasma membrane"/>
    <property type="evidence" value="ECO:0007669"/>
    <property type="project" value="TreeGrafter"/>
</dbReference>
<evidence type="ECO:0000313" key="10">
    <source>
        <dbReference type="Proteomes" id="UP000789524"/>
    </source>
</evidence>
<feature type="compositionally biased region" description="Polar residues" evidence="7">
    <location>
        <begin position="583"/>
        <end position="595"/>
    </location>
</feature>
<dbReference type="GO" id="GO:0005911">
    <property type="term" value="C:cell-cell junction"/>
    <property type="evidence" value="ECO:0007669"/>
    <property type="project" value="TreeGrafter"/>
</dbReference>
<dbReference type="Proteomes" id="UP000789524">
    <property type="component" value="Unassembled WGS sequence"/>
</dbReference>
<feature type="compositionally biased region" description="Basic and acidic residues" evidence="7">
    <location>
        <begin position="382"/>
        <end position="395"/>
    </location>
</feature>
<reference evidence="9" key="1">
    <citation type="submission" date="2021-09" db="EMBL/GenBank/DDBJ databases">
        <authorList>
            <person name="Martin H S."/>
        </authorList>
    </citation>
    <scope>NUCLEOTIDE SEQUENCE</scope>
</reference>
<dbReference type="Gene3D" id="2.60.40.10">
    <property type="entry name" value="Immunoglobulins"/>
    <property type="match status" value="2"/>
</dbReference>
<dbReference type="PROSITE" id="PS50835">
    <property type="entry name" value="IG_LIKE"/>
    <property type="match status" value="1"/>
</dbReference>
<dbReference type="GO" id="GO:0098609">
    <property type="term" value="P:cell-cell adhesion"/>
    <property type="evidence" value="ECO:0007669"/>
    <property type="project" value="TreeGrafter"/>
</dbReference>
<evidence type="ECO:0000256" key="7">
    <source>
        <dbReference type="SAM" id="MobiDB-lite"/>
    </source>
</evidence>
<evidence type="ECO:0000313" key="9">
    <source>
        <dbReference type="EMBL" id="CAG9572567.1"/>
    </source>
</evidence>
<accession>A0A8J2QUJ2</accession>
<feature type="compositionally biased region" description="Low complexity" evidence="7">
    <location>
        <begin position="150"/>
        <end position="160"/>
    </location>
</feature>
<protein>
    <submittedName>
        <fullName evidence="9">(African queen) hypothetical protein</fullName>
    </submittedName>
</protein>
<evidence type="ECO:0000256" key="1">
    <source>
        <dbReference type="ARBA" id="ARBA00004479"/>
    </source>
</evidence>
<proteinExistence type="predicted"/>
<dbReference type="SMART" id="SM00409">
    <property type="entry name" value="IG"/>
    <property type="match status" value="4"/>
</dbReference>
<gene>
    <name evidence="9" type="ORF">DCHRY22_LOCUS10098</name>
</gene>
<keyword evidence="5" id="KW-0393">Immunoglobulin domain</keyword>
<feature type="region of interest" description="Disordered" evidence="7">
    <location>
        <begin position="298"/>
        <end position="335"/>
    </location>
</feature>
<dbReference type="InterPro" id="IPR013783">
    <property type="entry name" value="Ig-like_fold"/>
</dbReference>
<keyword evidence="2" id="KW-0472">Membrane</keyword>
<feature type="coiled-coil region" evidence="6">
    <location>
        <begin position="269"/>
        <end position="298"/>
    </location>
</feature>
<evidence type="ECO:0000256" key="5">
    <source>
        <dbReference type="ARBA" id="ARBA00023319"/>
    </source>
</evidence>
<dbReference type="SUPFAM" id="SSF48726">
    <property type="entry name" value="Immunoglobulin"/>
    <property type="match status" value="1"/>
</dbReference>
<feature type="compositionally biased region" description="Polar residues" evidence="7">
    <location>
        <begin position="298"/>
        <end position="308"/>
    </location>
</feature>
<dbReference type="SMART" id="SM00408">
    <property type="entry name" value="IGc2"/>
    <property type="match status" value="3"/>
</dbReference>
<evidence type="ECO:0000256" key="3">
    <source>
        <dbReference type="ARBA" id="ARBA00023157"/>
    </source>
</evidence>
<evidence type="ECO:0000256" key="4">
    <source>
        <dbReference type="ARBA" id="ARBA00023180"/>
    </source>
</evidence>
<dbReference type="InterPro" id="IPR003598">
    <property type="entry name" value="Ig_sub2"/>
</dbReference>
<dbReference type="PANTHER" id="PTHR11640:SF155">
    <property type="entry name" value="IG-LIKE DOMAIN-CONTAINING PROTEIN"/>
    <property type="match status" value="1"/>
</dbReference>
<dbReference type="EMBL" id="CAKASE010000068">
    <property type="protein sequence ID" value="CAG9572567.1"/>
    <property type="molecule type" value="Genomic_DNA"/>
</dbReference>
<feature type="domain" description="Ig-like" evidence="8">
    <location>
        <begin position="616"/>
        <end position="698"/>
    </location>
</feature>
<feature type="region of interest" description="Disordered" evidence="7">
    <location>
        <begin position="583"/>
        <end position="603"/>
    </location>
</feature>
<dbReference type="OrthoDB" id="9442762at2759"/>
<organism evidence="9 10">
    <name type="scientific">Danaus chrysippus</name>
    <name type="common">African queen</name>
    <dbReference type="NCBI Taxonomy" id="151541"/>
    <lineage>
        <taxon>Eukaryota</taxon>
        <taxon>Metazoa</taxon>
        <taxon>Ecdysozoa</taxon>
        <taxon>Arthropoda</taxon>
        <taxon>Hexapoda</taxon>
        <taxon>Insecta</taxon>
        <taxon>Pterygota</taxon>
        <taxon>Neoptera</taxon>
        <taxon>Endopterygota</taxon>
        <taxon>Lepidoptera</taxon>
        <taxon>Glossata</taxon>
        <taxon>Ditrysia</taxon>
        <taxon>Papilionoidea</taxon>
        <taxon>Nymphalidae</taxon>
        <taxon>Danainae</taxon>
        <taxon>Danaini</taxon>
        <taxon>Danaina</taxon>
        <taxon>Danaus</taxon>
        <taxon>Anosia</taxon>
    </lineage>
</organism>
<keyword evidence="4" id="KW-0325">Glycoprotein</keyword>
<dbReference type="GO" id="GO:0050839">
    <property type="term" value="F:cell adhesion molecule binding"/>
    <property type="evidence" value="ECO:0007669"/>
    <property type="project" value="TreeGrafter"/>
</dbReference>
<dbReference type="AlphaFoldDB" id="A0A8J2QUJ2"/>
<comment type="caution">
    <text evidence="9">The sequence shown here is derived from an EMBL/GenBank/DDBJ whole genome shotgun (WGS) entry which is preliminary data.</text>
</comment>
<keyword evidence="10" id="KW-1185">Reference proteome</keyword>
<keyword evidence="6" id="KW-0175">Coiled coil</keyword>
<dbReference type="InterPro" id="IPR007110">
    <property type="entry name" value="Ig-like_dom"/>
</dbReference>
<comment type="subcellular location">
    <subcellularLocation>
        <location evidence="1">Membrane</location>
        <topology evidence="1">Single-pass type I membrane protein</topology>
    </subcellularLocation>
</comment>
<evidence type="ECO:0000256" key="6">
    <source>
        <dbReference type="SAM" id="Coils"/>
    </source>
</evidence>
<evidence type="ECO:0000256" key="2">
    <source>
        <dbReference type="ARBA" id="ARBA00023136"/>
    </source>
</evidence>
<dbReference type="InterPro" id="IPR051275">
    <property type="entry name" value="Cell_adhesion_signaling"/>
</dbReference>
<keyword evidence="3" id="KW-1015">Disulfide bond</keyword>